<dbReference type="CDD" id="cd18186">
    <property type="entry name" value="BTB_POZ_ZBTB_KLHL-like"/>
    <property type="match status" value="1"/>
</dbReference>
<dbReference type="SUPFAM" id="SSF54695">
    <property type="entry name" value="POZ domain"/>
    <property type="match status" value="1"/>
</dbReference>
<organism evidence="2 3">
    <name type="scientific">Rhizophagus irregularis (strain DAOM 197198w)</name>
    <name type="common">Glomus intraradices</name>
    <dbReference type="NCBI Taxonomy" id="1432141"/>
    <lineage>
        <taxon>Eukaryota</taxon>
        <taxon>Fungi</taxon>
        <taxon>Fungi incertae sedis</taxon>
        <taxon>Mucoromycota</taxon>
        <taxon>Glomeromycotina</taxon>
        <taxon>Glomeromycetes</taxon>
        <taxon>Glomerales</taxon>
        <taxon>Glomeraceae</taxon>
        <taxon>Rhizophagus</taxon>
    </lineage>
</organism>
<dbReference type="Proteomes" id="UP000022910">
    <property type="component" value="Unassembled WGS sequence"/>
</dbReference>
<dbReference type="Gene3D" id="1.25.40.420">
    <property type="match status" value="1"/>
</dbReference>
<accession>A0A015KHA8</accession>
<gene>
    <name evidence="2" type="ORF">RirG_192540</name>
</gene>
<proteinExistence type="predicted"/>
<dbReference type="AlphaFoldDB" id="A0A015KHA8"/>
<name>A0A015KHA8_RHIIW</name>
<comment type="caution">
    <text evidence="2">The sequence shown here is derived from an EMBL/GenBank/DDBJ whole genome shotgun (WGS) entry which is preliminary data.</text>
</comment>
<feature type="domain" description="BTB" evidence="1">
    <location>
        <begin position="23"/>
        <end position="96"/>
    </location>
</feature>
<sequence length="345" mass="40308">MVENFLPKLSQNLLDVLNDEEFYDITIEVGKDPYVKIFRAHVVILYYRSPYLKRILSTNKKENDKTLAHIKLPNISPEIFQIILRYIYGGNVSLEECDALDIIKILGAASELSLHELVTYLQSLLVENKTKWIEEILILYIKQPDKIFKSPNFSSIPEKILISLIQNDYLQMSEVQIWDQVIKWGIAQNSDLSSDFTNYSKDDFKTLKNTLQHCIPFIKFHNLTSKEFMDKVLPCRKLLPKELYEDLLKAFLSLSDPDSKPISKTRHHKTNDNLFLKNNDFVMEDVSGQAEQSVITERDELMNDNDIIMDDDRIMNDTIIDWNEIKKFSEKDKKVIDDDDIYGKV</sequence>
<dbReference type="PROSITE" id="PS50097">
    <property type="entry name" value="BTB"/>
    <property type="match status" value="1"/>
</dbReference>
<dbReference type="EMBL" id="JEMT01026549">
    <property type="protein sequence ID" value="EXX59016.1"/>
    <property type="molecule type" value="Genomic_DNA"/>
</dbReference>
<reference evidence="2 3" key="1">
    <citation type="submission" date="2014-02" db="EMBL/GenBank/DDBJ databases">
        <title>Single nucleus genome sequencing reveals high similarity among nuclei of an endomycorrhizal fungus.</title>
        <authorList>
            <person name="Lin K."/>
            <person name="Geurts R."/>
            <person name="Zhang Z."/>
            <person name="Limpens E."/>
            <person name="Saunders D.G."/>
            <person name="Mu D."/>
            <person name="Pang E."/>
            <person name="Cao H."/>
            <person name="Cha H."/>
            <person name="Lin T."/>
            <person name="Zhou Q."/>
            <person name="Shang Y."/>
            <person name="Li Y."/>
            <person name="Ivanov S."/>
            <person name="Sharma T."/>
            <person name="Velzen R.V."/>
            <person name="Ruijter N.D."/>
            <person name="Aanen D.K."/>
            <person name="Win J."/>
            <person name="Kamoun S."/>
            <person name="Bisseling T."/>
            <person name="Huang S."/>
        </authorList>
    </citation>
    <scope>NUCLEOTIDE SEQUENCE [LARGE SCALE GENOMIC DNA]</scope>
    <source>
        <strain evidence="3">DAOM197198w</strain>
    </source>
</reference>
<dbReference type="InterPro" id="IPR011333">
    <property type="entry name" value="SKP1/BTB/POZ_sf"/>
</dbReference>
<dbReference type="STRING" id="1432141.A0A015KHA8"/>
<dbReference type="Pfam" id="PF00651">
    <property type="entry name" value="BTB"/>
    <property type="match status" value="1"/>
</dbReference>
<dbReference type="InterPro" id="IPR000210">
    <property type="entry name" value="BTB/POZ_dom"/>
</dbReference>
<dbReference type="SMART" id="SM00225">
    <property type="entry name" value="BTB"/>
    <property type="match status" value="1"/>
</dbReference>
<evidence type="ECO:0000259" key="1">
    <source>
        <dbReference type="PROSITE" id="PS50097"/>
    </source>
</evidence>
<dbReference type="HOGENOM" id="CLU_021542_2_1_1"/>
<dbReference type="PANTHER" id="PTHR45774">
    <property type="entry name" value="BTB/POZ DOMAIN-CONTAINING"/>
    <property type="match status" value="1"/>
</dbReference>
<evidence type="ECO:0000313" key="2">
    <source>
        <dbReference type="EMBL" id="EXX59016.1"/>
    </source>
</evidence>
<dbReference type="Gene3D" id="3.30.710.10">
    <property type="entry name" value="Potassium Channel Kv1.1, Chain A"/>
    <property type="match status" value="1"/>
</dbReference>
<evidence type="ECO:0000313" key="3">
    <source>
        <dbReference type="Proteomes" id="UP000022910"/>
    </source>
</evidence>
<dbReference type="PANTHER" id="PTHR45774:SF3">
    <property type="entry name" value="BTB (POZ) DOMAIN-CONTAINING 2B-RELATED"/>
    <property type="match status" value="1"/>
</dbReference>
<keyword evidence="3" id="KW-1185">Reference proteome</keyword>
<protein>
    <recommendedName>
        <fullName evidence="1">BTB domain-containing protein</fullName>
    </recommendedName>
</protein>